<keyword evidence="6 13" id="KW-0949">S-adenosyl-L-methionine</keyword>
<evidence type="ECO:0000256" key="3">
    <source>
        <dbReference type="ARBA" id="ARBA00011245"/>
    </source>
</evidence>
<dbReference type="PaxDb" id="1123384-AJ81_07930"/>
<comment type="function">
    <text evidence="13">Transfers and isomerizes the ribose moiety from AdoMet to the 7-aminomethyl group of 7-deazaguanine (preQ1-tRNA) to give epoxyqueuosine (oQ-tRNA).</text>
</comment>
<evidence type="ECO:0000256" key="5">
    <source>
        <dbReference type="ARBA" id="ARBA00022679"/>
    </source>
</evidence>
<comment type="catalytic activity">
    <reaction evidence="8 13">
        <text>7-aminomethyl-7-carbaguanosine(34) in tRNA + S-adenosyl-L-methionine = epoxyqueuosine(34) in tRNA + adenine + L-methionine + 2 H(+)</text>
        <dbReference type="Rhea" id="RHEA:32155"/>
        <dbReference type="Rhea" id="RHEA-COMP:10342"/>
        <dbReference type="Rhea" id="RHEA-COMP:18582"/>
        <dbReference type="ChEBI" id="CHEBI:15378"/>
        <dbReference type="ChEBI" id="CHEBI:16708"/>
        <dbReference type="ChEBI" id="CHEBI:57844"/>
        <dbReference type="ChEBI" id="CHEBI:59789"/>
        <dbReference type="ChEBI" id="CHEBI:82833"/>
        <dbReference type="ChEBI" id="CHEBI:194443"/>
        <dbReference type="EC" id="2.4.99.17"/>
    </reaction>
</comment>
<evidence type="ECO:0000313" key="14">
    <source>
        <dbReference type="EMBL" id="AJC74114.1"/>
    </source>
</evidence>
<evidence type="ECO:0000256" key="8">
    <source>
        <dbReference type="ARBA" id="ARBA00052751"/>
    </source>
</evidence>
<evidence type="ECO:0000313" key="15">
    <source>
        <dbReference type="Proteomes" id="UP000077469"/>
    </source>
</evidence>
<dbReference type="HAMAP" id="MF_00113">
    <property type="entry name" value="QueA"/>
    <property type="match status" value="1"/>
</dbReference>
<dbReference type="STRING" id="1123384.AJ81_07930"/>
<dbReference type="PANTHER" id="PTHR30307:SF0">
    <property type="entry name" value="S-ADENOSYLMETHIONINE:TRNA RIBOSYLTRANSFERASE-ISOMERASE"/>
    <property type="match status" value="1"/>
</dbReference>
<evidence type="ECO:0000256" key="4">
    <source>
        <dbReference type="ARBA" id="ARBA00022490"/>
    </source>
</evidence>
<dbReference type="InterPro" id="IPR042118">
    <property type="entry name" value="QueA_dom1"/>
</dbReference>
<dbReference type="SUPFAM" id="SSF111337">
    <property type="entry name" value="QueA-like"/>
    <property type="match status" value="1"/>
</dbReference>
<dbReference type="GO" id="GO:0008616">
    <property type="term" value="P:tRNA queuosine(34) biosynthetic process"/>
    <property type="evidence" value="ECO:0007669"/>
    <property type="project" value="UniProtKB-UniRule"/>
</dbReference>
<evidence type="ECO:0000256" key="2">
    <source>
        <dbReference type="ARBA" id="ARBA00004691"/>
    </source>
</evidence>
<evidence type="ECO:0000256" key="11">
    <source>
        <dbReference type="ARBA" id="ARBA00069325"/>
    </source>
</evidence>
<evidence type="ECO:0000256" key="1">
    <source>
        <dbReference type="ARBA" id="ARBA00004496"/>
    </source>
</evidence>
<dbReference type="PATRIC" id="fig|1123384.7.peg.1590"/>
<dbReference type="EMBL" id="CP007141">
    <property type="protein sequence ID" value="AJC74114.1"/>
    <property type="molecule type" value="Genomic_DNA"/>
</dbReference>
<evidence type="ECO:0000256" key="7">
    <source>
        <dbReference type="ARBA" id="ARBA00022785"/>
    </source>
</evidence>
<comment type="subcellular location">
    <subcellularLocation>
        <location evidence="1 13">Cytoplasm</location>
    </subcellularLocation>
</comment>
<evidence type="ECO:0000256" key="12">
    <source>
        <dbReference type="ARBA" id="ARBA00076160"/>
    </source>
</evidence>
<gene>
    <name evidence="13" type="primary">queA</name>
    <name evidence="14" type="ORF">AJ81_07930</name>
</gene>
<evidence type="ECO:0000256" key="13">
    <source>
        <dbReference type="HAMAP-Rule" id="MF_00113"/>
    </source>
</evidence>
<dbReference type="RefSeq" id="WP_031504098.1">
    <property type="nucleotide sequence ID" value="NC_022795.1"/>
</dbReference>
<evidence type="ECO:0000256" key="9">
    <source>
        <dbReference type="ARBA" id="ARBA00061210"/>
    </source>
</evidence>
<keyword evidence="5 13" id="KW-0808">Transferase</keyword>
<dbReference type="NCBIfam" id="NF001140">
    <property type="entry name" value="PRK00147.1"/>
    <property type="match status" value="1"/>
</dbReference>
<dbReference type="KEGG" id="phy:AJ81_07930"/>
<reference evidence="14 15" key="1">
    <citation type="submission" date="2014-01" db="EMBL/GenBank/DDBJ databases">
        <title>Genome sequencing of Thermotog hypogea.</title>
        <authorList>
            <person name="Zhang X."/>
            <person name="Alvare G."/>
            <person name="Fristensky B."/>
            <person name="Chen L."/>
            <person name="Suen T."/>
            <person name="Chen Q."/>
            <person name="Ma K."/>
        </authorList>
    </citation>
    <scope>NUCLEOTIDE SEQUENCE [LARGE SCALE GENOMIC DNA]</scope>
    <source>
        <strain evidence="14 15">DSM 11164</strain>
    </source>
</reference>
<dbReference type="Proteomes" id="UP000077469">
    <property type="component" value="Chromosome"/>
</dbReference>
<dbReference type="InterPro" id="IPR036100">
    <property type="entry name" value="QueA_sf"/>
</dbReference>
<proteinExistence type="inferred from homology"/>
<evidence type="ECO:0000256" key="6">
    <source>
        <dbReference type="ARBA" id="ARBA00022691"/>
    </source>
</evidence>
<dbReference type="NCBIfam" id="TIGR00113">
    <property type="entry name" value="queA"/>
    <property type="match status" value="1"/>
</dbReference>
<dbReference type="EC" id="2.4.99.17" evidence="10 13"/>
<dbReference type="OrthoDB" id="9805933at2"/>
<dbReference type="Gene3D" id="2.40.10.240">
    <property type="entry name" value="QueA-like"/>
    <property type="match status" value="1"/>
</dbReference>
<organism evidence="14 15">
    <name type="scientific">Pseudothermotoga hypogea DSM 11164 = NBRC 106472</name>
    <dbReference type="NCBI Taxonomy" id="1123384"/>
    <lineage>
        <taxon>Bacteria</taxon>
        <taxon>Thermotogati</taxon>
        <taxon>Thermotogota</taxon>
        <taxon>Thermotogae</taxon>
        <taxon>Thermotogales</taxon>
        <taxon>Thermotogaceae</taxon>
        <taxon>Pseudothermotoga</taxon>
    </lineage>
</organism>
<accession>A0A0X1KSE9</accession>
<comment type="similarity">
    <text evidence="9 13">Belongs to the QueA family.</text>
</comment>
<evidence type="ECO:0000256" key="10">
    <source>
        <dbReference type="ARBA" id="ARBA00066503"/>
    </source>
</evidence>
<dbReference type="Gene3D" id="3.40.1780.10">
    <property type="entry name" value="QueA-like"/>
    <property type="match status" value="1"/>
</dbReference>
<dbReference type="PANTHER" id="PTHR30307">
    <property type="entry name" value="S-ADENOSYLMETHIONINE:TRNA RIBOSYLTRANSFERASE-ISOMERASE"/>
    <property type="match status" value="1"/>
</dbReference>
<keyword evidence="15" id="KW-1185">Reference proteome</keyword>
<protein>
    <recommendedName>
        <fullName evidence="11 13">S-adenosylmethionine:tRNA ribosyltransferase-isomerase</fullName>
        <ecNumber evidence="10 13">2.4.99.17</ecNumber>
    </recommendedName>
    <alternativeName>
        <fullName evidence="12 13">Queuosine biosynthesis protein QueA</fullName>
    </alternativeName>
</protein>
<dbReference type="UniPathway" id="UPA00392"/>
<sequence length="330" mass="37730">MKVSDFDYELPEELIAQTPIEPRDSSRLMVVHRASGSIEHRIFREILEYLTCNDVLVLNNSKVIPARLFGQLENRQVEILLVQKVNERVWKCLVRPGKKIKPKVVVQLNEGILARCLDKCEEGMRLIEFSVNDEELLRMGEAPIPPYVRTKIPLERYQTVYAKVAGSVAAPTAGFHFTETLLERIRSLGVKIVEITLHVGIGTFRPVKTENVEEHRMHAERYSIPLDVVETIEKAKSEGGRIIAVGTTVARTLETFARTNLREGETDLFIYPPFEFKIVDALITNFHLPRSTLLMLVAAFAGYELTMKAYKEAVEKRYRFYSFGDAMFIL</sequence>
<name>A0A0X1KSE9_9THEM</name>
<keyword evidence="4 13" id="KW-0963">Cytoplasm</keyword>
<comment type="subunit">
    <text evidence="3 13">Monomer.</text>
</comment>
<dbReference type="GO" id="GO:0051075">
    <property type="term" value="F:S-adenosylmethionine:tRNA ribosyltransferase-isomerase activity"/>
    <property type="evidence" value="ECO:0007669"/>
    <property type="project" value="UniProtKB-EC"/>
</dbReference>
<keyword evidence="7 13" id="KW-0671">Queuosine biosynthesis</keyword>
<comment type="pathway">
    <text evidence="2 13">tRNA modification; tRNA-queuosine biosynthesis.</text>
</comment>
<dbReference type="Pfam" id="PF02547">
    <property type="entry name" value="Queuosine_synth"/>
    <property type="match status" value="1"/>
</dbReference>
<dbReference type="FunFam" id="3.40.1780.10:FF:000001">
    <property type="entry name" value="S-adenosylmethionine:tRNA ribosyltransferase-isomerase"/>
    <property type="match status" value="1"/>
</dbReference>
<dbReference type="GO" id="GO:0005737">
    <property type="term" value="C:cytoplasm"/>
    <property type="evidence" value="ECO:0007669"/>
    <property type="project" value="UniProtKB-SubCell"/>
</dbReference>
<dbReference type="InterPro" id="IPR042119">
    <property type="entry name" value="QueA_dom2"/>
</dbReference>
<dbReference type="AlphaFoldDB" id="A0A0X1KSE9"/>
<dbReference type="InterPro" id="IPR003699">
    <property type="entry name" value="QueA"/>
</dbReference>